<dbReference type="Pfam" id="PF12762">
    <property type="entry name" value="DDE_Tnp_IS1595"/>
    <property type="match status" value="1"/>
</dbReference>
<organism evidence="2 3">
    <name type="scientific">Candidatus Doudnabacteria bacterium CG10_big_fil_rev_8_21_14_0_10_41_10</name>
    <dbReference type="NCBI Taxonomy" id="1974551"/>
    <lineage>
        <taxon>Bacteria</taxon>
        <taxon>Candidatus Doudnaibacteriota</taxon>
    </lineage>
</organism>
<gene>
    <name evidence="2" type="ORF">COT91_02150</name>
</gene>
<sequence>MLGGTVEVDEVFIVKKKHDNQTVVLGAIEKTSGRVAVRAVSDRLQGISDRFILDQVQAASLVCTDANPVYEHLSEFFGYGYEVCNHGMGHFRPTDRIENVWMRLRRFIRKIYHHVWKEHLPRLLKEFQARINVPEAFTSPTSFLTYVFQIS</sequence>
<dbReference type="EMBL" id="PFAJ01000029">
    <property type="protein sequence ID" value="PIR97311.1"/>
    <property type="molecule type" value="Genomic_DNA"/>
</dbReference>
<evidence type="ECO:0000313" key="3">
    <source>
        <dbReference type="Proteomes" id="UP000230557"/>
    </source>
</evidence>
<feature type="domain" description="ISXO2-like transposase" evidence="1">
    <location>
        <begin position="1"/>
        <end position="132"/>
    </location>
</feature>
<protein>
    <recommendedName>
        <fullName evidence="1">ISXO2-like transposase domain-containing protein</fullName>
    </recommendedName>
</protein>
<evidence type="ECO:0000259" key="1">
    <source>
        <dbReference type="SMART" id="SM01126"/>
    </source>
</evidence>
<dbReference type="SMART" id="SM01126">
    <property type="entry name" value="DDE_Tnp_IS1595"/>
    <property type="match status" value="1"/>
</dbReference>
<dbReference type="InterPro" id="IPR024445">
    <property type="entry name" value="Tnp_ISXO2-like"/>
</dbReference>
<dbReference type="Proteomes" id="UP000230557">
    <property type="component" value="Unassembled WGS sequence"/>
</dbReference>
<dbReference type="AlphaFoldDB" id="A0A2H0VE03"/>
<accession>A0A2H0VE03</accession>
<name>A0A2H0VE03_9BACT</name>
<comment type="caution">
    <text evidence="2">The sequence shown here is derived from an EMBL/GenBank/DDBJ whole genome shotgun (WGS) entry which is preliminary data.</text>
</comment>
<evidence type="ECO:0000313" key="2">
    <source>
        <dbReference type="EMBL" id="PIR97311.1"/>
    </source>
</evidence>
<proteinExistence type="predicted"/>
<reference evidence="3" key="1">
    <citation type="submission" date="2017-09" db="EMBL/GenBank/DDBJ databases">
        <title>Depth-based differentiation of microbial function through sediment-hosted aquifers and enrichment of novel symbionts in the deep terrestrial subsurface.</title>
        <authorList>
            <person name="Probst A.J."/>
            <person name="Ladd B."/>
            <person name="Jarett J.K."/>
            <person name="Geller-Mcgrath D.E."/>
            <person name="Sieber C.M.K."/>
            <person name="Emerson J.B."/>
            <person name="Anantharaman K."/>
            <person name="Thomas B.C."/>
            <person name="Malmstrom R."/>
            <person name="Stieglmeier M."/>
            <person name="Klingl A."/>
            <person name="Woyke T."/>
            <person name="Ryan C.M."/>
            <person name="Banfield J.F."/>
        </authorList>
    </citation>
    <scope>NUCLEOTIDE SEQUENCE [LARGE SCALE GENOMIC DNA]</scope>
</reference>